<dbReference type="SUPFAM" id="SSF53850">
    <property type="entry name" value="Periplasmic binding protein-like II"/>
    <property type="match status" value="1"/>
</dbReference>
<name>A0ABM9JYD9_9RALS</name>
<reference evidence="3 4" key="1">
    <citation type="submission" date="2023-07" db="EMBL/GenBank/DDBJ databases">
        <authorList>
            <person name="Peeters C."/>
        </authorList>
    </citation>
    <scope>NUCLEOTIDE SEQUENCE [LARGE SCALE GENOMIC DNA]</scope>
    <source>
        <strain evidence="3 4">LMG 19083</strain>
    </source>
</reference>
<evidence type="ECO:0000313" key="3">
    <source>
        <dbReference type="EMBL" id="CAJ0808423.1"/>
    </source>
</evidence>
<organism evidence="3 4">
    <name type="scientific">Ralstonia psammae</name>
    <dbReference type="NCBI Taxonomy" id="3058598"/>
    <lineage>
        <taxon>Bacteria</taxon>
        <taxon>Pseudomonadati</taxon>
        <taxon>Pseudomonadota</taxon>
        <taxon>Betaproteobacteria</taxon>
        <taxon>Burkholderiales</taxon>
        <taxon>Burkholderiaceae</taxon>
        <taxon>Ralstonia</taxon>
    </lineage>
</organism>
<dbReference type="Pfam" id="PF03466">
    <property type="entry name" value="LysR_substrate"/>
    <property type="match status" value="1"/>
</dbReference>
<dbReference type="InterPro" id="IPR005119">
    <property type="entry name" value="LysR_subst-bd"/>
</dbReference>
<protein>
    <recommendedName>
        <fullName evidence="2">LysR substrate-binding domain-containing protein</fullName>
    </recommendedName>
</protein>
<evidence type="ECO:0000259" key="2">
    <source>
        <dbReference type="Pfam" id="PF03466"/>
    </source>
</evidence>
<comment type="caution">
    <text evidence="3">The sequence shown here is derived from an EMBL/GenBank/DDBJ whole genome shotgun (WGS) entry which is preliminary data.</text>
</comment>
<comment type="similarity">
    <text evidence="1">Belongs to the LysR transcriptional regulatory family.</text>
</comment>
<gene>
    <name evidence="3" type="ORF">LMG19083_04704</name>
</gene>
<dbReference type="Proteomes" id="UP001189813">
    <property type="component" value="Unassembled WGS sequence"/>
</dbReference>
<proteinExistence type="inferred from homology"/>
<evidence type="ECO:0000256" key="1">
    <source>
        <dbReference type="ARBA" id="ARBA00009437"/>
    </source>
</evidence>
<keyword evidence="4" id="KW-1185">Reference proteome</keyword>
<dbReference type="InterPro" id="IPR058163">
    <property type="entry name" value="LysR-type_TF_proteobact-type"/>
</dbReference>
<dbReference type="PANTHER" id="PTHR30537:SF5">
    <property type="entry name" value="HTH-TYPE TRANSCRIPTIONAL ACTIVATOR TTDR-RELATED"/>
    <property type="match status" value="1"/>
</dbReference>
<sequence>MAASDIYGELARWLVRRENGRVAECVDVGFRIGSSTDGGVIARRLFPVELMIFAAPSYLERHGVPRSQHELAAHSCSAFRHPATGQVLPWYLNIDGEIVHRHVSPMFATNDTELEIKALLAGQVIGQAVNLSVAEHIRAGRLVPLLLQHMSGHTHVHVYYGTRAAQPRRVRAFIDLAVERLHETPTYMLIEKKRALATIFPTGKVRRLS</sequence>
<dbReference type="EMBL" id="CATZBU010000020">
    <property type="protein sequence ID" value="CAJ0808423.1"/>
    <property type="molecule type" value="Genomic_DNA"/>
</dbReference>
<accession>A0ABM9JYD9</accession>
<dbReference type="RefSeq" id="WP_316669180.1">
    <property type="nucleotide sequence ID" value="NZ_CATZBU010000020.1"/>
</dbReference>
<feature type="domain" description="LysR substrate-binding" evidence="2">
    <location>
        <begin position="26"/>
        <end position="180"/>
    </location>
</feature>
<evidence type="ECO:0000313" key="4">
    <source>
        <dbReference type="Proteomes" id="UP001189813"/>
    </source>
</evidence>
<dbReference type="CDD" id="cd08422">
    <property type="entry name" value="PBP2_CrgA_like"/>
    <property type="match status" value="1"/>
</dbReference>
<dbReference type="PANTHER" id="PTHR30537">
    <property type="entry name" value="HTH-TYPE TRANSCRIPTIONAL REGULATOR"/>
    <property type="match status" value="1"/>
</dbReference>
<dbReference type="Gene3D" id="3.40.190.10">
    <property type="entry name" value="Periplasmic binding protein-like II"/>
    <property type="match status" value="2"/>
</dbReference>